<keyword evidence="4" id="KW-1185">Reference proteome</keyword>
<keyword evidence="2" id="KW-1133">Transmembrane helix</keyword>
<dbReference type="GeneID" id="37003426"/>
<feature type="compositionally biased region" description="Polar residues" evidence="1">
    <location>
        <begin position="12"/>
        <end position="29"/>
    </location>
</feature>
<feature type="transmembrane region" description="Helical" evidence="2">
    <location>
        <begin position="53"/>
        <end position="72"/>
    </location>
</feature>
<evidence type="ECO:0000313" key="4">
    <source>
        <dbReference type="Proteomes" id="UP000244406"/>
    </source>
</evidence>
<comment type="caution">
    <text evidence="3">The sequence shown here is derived from an EMBL/GenBank/DDBJ whole genome shotgun (WGS) entry which is preliminary data.</text>
</comment>
<dbReference type="EMBL" id="PKFP01000003">
    <property type="protein sequence ID" value="PVH15580.1"/>
    <property type="molecule type" value="Genomic_DNA"/>
</dbReference>
<name>A0A2V1ABY5_9ASCO</name>
<feature type="region of interest" description="Disordered" evidence="1">
    <location>
        <begin position="1"/>
        <end position="37"/>
    </location>
</feature>
<dbReference type="AlphaFoldDB" id="A0A2V1ABY5"/>
<dbReference type="VEuPathDB" id="FungiDB:CXQ87_003426"/>
<reference evidence="3 4" key="1">
    <citation type="submission" date="2017-12" db="EMBL/GenBank/DDBJ databases">
        <title>Genome Sequence of the Amphotericin B-resistant Candida duobushaemulonii strain, B09383.</title>
        <authorList>
            <person name="Chow N.A."/>
            <person name="Gade L."/>
            <person name="Batra D."/>
            <person name="Rowe L.A."/>
            <person name="Loparev V.N."/>
            <person name="Litvintseva A.P."/>
        </authorList>
    </citation>
    <scope>NUCLEOTIDE SEQUENCE [LARGE SCALE GENOMIC DNA]</scope>
    <source>
        <strain evidence="3 4">B09383</strain>
    </source>
</reference>
<keyword evidence="2" id="KW-0812">Transmembrane</keyword>
<proteinExistence type="predicted"/>
<organism evidence="3 4">
    <name type="scientific">Candidozyma duobushaemuli</name>
    <dbReference type="NCBI Taxonomy" id="1231522"/>
    <lineage>
        <taxon>Eukaryota</taxon>
        <taxon>Fungi</taxon>
        <taxon>Dikarya</taxon>
        <taxon>Ascomycota</taxon>
        <taxon>Saccharomycotina</taxon>
        <taxon>Pichiomycetes</taxon>
        <taxon>Metschnikowiaceae</taxon>
        <taxon>Candidozyma</taxon>
    </lineage>
</organism>
<evidence type="ECO:0000256" key="1">
    <source>
        <dbReference type="SAM" id="MobiDB-lite"/>
    </source>
</evidence>
<dbReference type="Proteomes" id="UP000244406">
    <property type="component" value="Unassembled WGS sequence"/>
</dbReference>
<accession>A0A2V1ABY5</accession>
<keyword evidence="2" id="KW-0472">Membrane</keyword>
<protein>
    <submittedName>
        <fullName evidence="3">Uncharacterized protein</fullName>
    </submittedName>
</protein>
<evidence type="ECO:0000313" key="3">
    <source>
        <dbReference type="EMBL" id="PVH15580.1"/>
    </source>
</evidence>
<dbReference type="RefSeq" id="XP_025336520.1">
    <property type="nucleotide sequence ID" value="XM_025481902.1"/>
</dbReference>
<evidence type="ECO:0000256" key="2">
    <source>
        <dbReference type="SAM" id="Phobius"/>
    </source>
</evidence>
<feature type="compositionally biased region" description="Basic and acidic residues" evidence="1">
    <location>
        <begin position="1"/>
        <end position="10"/>
    </location>
</feature>
<gene>
    <name evidence="3" type="ORF">CXQ87_003426</name>
</gene>
<sequence>MKTQNRKVEKSAASQNDPTNDAHNQSDPSKTVEHPEPPVPWLASINISNTTQLGILAFVLAYTIIKLGYLLFPIVNTALFTAEVDSSILTQINNAIEKAGSAENVQFSLPEKWPHAVYKQGFNGLCRTNDDSKTVCYYGTNTVKLFMNDIALQIAEYNQIKGSSAFEEKFLNFLGLENGDSSNGVLPVLIAVVIYEVAAILAPLRTFGNPYDLVIPSLASMMSVCYMFSSVDEVDNSLLTQLHHNIASLERVNKGSTKDLAALLPETWPHATYKQTLPGVCRFNDDTAVVC</sequence>